<proteinExistence type="predicted"/>
<dbReference type="AlphaFoldDB" id="A0A6M3JZE4"/>
<dbReference type="EMBL" id="MT141520">
    <property type="protein sequence ID" value="QJA64455.1"/>
    <property type="molecule type" value="Genomic_DNA"/>
</dbReference>
<sequence length="77" mass="8964">MNTVQKHIEHLQRTYEQGDVIAVAIWVVDDVLTRAKERKIKITKKQAEDILSTIERHQDATLGITWDTLDCYIDDVK</sequence>
<reference evidence="2" key="1">
    <citation type="submission" date="2020-03" db="EMBL/GenBank/DDBJ databases">
        <title>The deep terrestrial virosphere.</title>
        <authorList>
            <person name="Holmfeldt K."/>
            <person name="Nilsson E."/>
            <person name="Simone D."/>
            <person name="Lopez-Fernandez M."/>
            <person name="Wu X."/>
            <person name="de Brujin I."/>
            <person name="Lundin D."/>
            <person name="Andersson A."/>
            <person name="Bertilsson S."/>
            <person name="Dopson M."/>
        </authorList>
    </citation>
    <scope>NUCLEOTIDE SEQUENCE</scope>
    <source>
        <strain evidence="2">MM415A01781</strain>
        <strain evidence="1">MM415B00496</strain>
    </source>
</reference>
<organism evidence="2">
    <name type="scientific">viral metagenome</name>
    <dbReference type="NCBI Taxonomy" id="1070528"/>
    <lineage>
        <taxon>unclassified sequences</taxon>
        <taxon>metagenomes</taxon>
        <taxon>organismal metagenomes</taxon>
    </lineage>
</organism>
<gene>
    <name evidence="2" type="ORF">MM415A01781_0020</name>
    <name evidence="1" type="ORF">MM415B00496_0013</name>
</gene>
<name>A0A6M3JZE4_9ZZZZ</name>
<evidence type="ECO:0000313" key="2">
    <source>
        <dbReference type="EMBL" id="QJA75433.1"/>
    </source>
</evidence>
<protein>
    <submittedName>
        <fullName evidence="2">Uncharacterized protein</fullName>
    </submittedName>
</protein>
<evidence type="ECO:0000313" key="1">
    <source>
        <dbReference type="EMBL" id="QJA64455.1"/>
    </source>
</evidence>
<dbReference type="EMBL" id="MT142163">
    <property type="protein sequence ID" value="QJA75433.1"/>
    <property type="molecule type" value="Genomic_DNA"/>
</dbReference>
<accession>A0A6M3JZE4</accession>